<evidence type="ECO:0000259" key="6">
    <source>
        <dbReference type="PROSITE" id="PS50948"/>
    </source>
</evidence>
<evidence type="ECO:0000259" key="5">
    <source>
        <dbReference type="PROSITE" id="PS50927"/>
    </source>
</evidence>
<dbReference type="CDD" id="cd00028">
    <property type="entry name" value="B_lectin"/>
    <property type="match status" value="1"/>
</dbReference>
<dbReference type="InterPro" id="IPR000719">
    <property type="entry name" value="Prot_kinase_dom"/>
</dbReference>
<dbReference type="Gene3D" id="1.10.510.10">
    <property type="entry name" value="Transferase(Phosphotransferase) domain 1"/>
    <property type="match status" value="1"/>
</dbReference>
<dbReference type="SMART" id="SM00473">
    <property type="entry name" value="PAN_AP"/>
    <property type="match status" value="1"/>
</dbReference>
<dbReference type="PROSITE" id="PS50948">
    <property type="entry name" value="PAN"/>
    <property type="match status" value="1"/>
</dbReference>
<keyword evidence="2" id="KW-1015">Disulfide bond</keyword>
<dbReference type="InterPro" id="IPR001480">
    <property type="entry name" value="Bulb-type_lectin_dom"/>
</dbReference>
<evidence type="ECO:0000313" key="7">
    <source>
        <dbReference type="EMBL" id="SPD14370.1"/>
    </source>
</evidence>
<dbReference type="Pfam" id="PF00954">
    <property type="entry name" value="S_locus_glycop"/>
    <property type="match status" value="1"/>
</dbReference>
<dbReference type="PROSITE" id="PS50011">
    <property type="entry name" value="PROTEIN_KINASE_DOM"/>
    <property type="match status" value="1"/>
</dbReference>
<dbReference type="SMART" id="SM00108">
    <property type="entry name" value="B_lectin"/>
    <property type="match status" value="1"/>
</dbReference>
<feature type="domain" description="Bulb-type lectin" evidence="5">
    <location>
        <begin position="65"/>
        <end position="186"/>
    </location>
</feature>
<dbReference type="FunFam" id="1.10.510.10:FF:001019">
    <property type="entry name" value="G-type lectin S-receptor-like serine/threonine-protein kinase B120"/>
    <property type="match status" value="1"/>
</dbReference>
<dbReference type="InterPro" id="IPR036426">
    <property type="entry name" value="Bulb-type_lectin_dom_sf"/>
</dbReference>
<dbReference type="Pfam" id="PF08276">
    <property type="entry name" value="PAN_2"/>
    <property type="match status" value="1"/>
</dbReference>
<feature type="domain" description="Apple" evidence="6">
    <location>
        <begin position="345"/>
        <end position="428"/>
    </location>
</feature>
<name>A0A2N9HRI8_FAGSY</name>
<dbReference type="InterPro" id="IPR011009">
    <property type="entry name" value="Kinase-like_dom_sf"/>
</dbReference>
<gene>
    <name evidence="7" type="ORF">FSB_LOCUS42252</name>
</gene>
<dbReference type="Gene3D" id="2.90.10.10">
    <property type="entry name" value="Bulb-type lectin domain"/>
    <property type="match status" value="1"/>
</dbReference>
<dbReference type="SUPFAM" id="SSF51110">
    <property type="entry name" value="alpha-D-mannose-specific plant lectins"/>
    <property type="match status" value="1"/>
</dbReference>
<dbReference type="PANTHER" id="PTHR32444:SF198">
    <property type="entry name" value="BULB-TYPE LECTIN DOMAIN-CONTAINING PROTEIN"/>
    <property type="match status" value="1"/>
</dbReference>
<dbReference type="GO" id="GO:0048544">
    <property type="term" value="P:recognition of pollen"/>
    <property type="evidence" value="ECO:0007669"/>
    <property type="project" value="InterPro"/>
</dbReference>
<dbReference type="InterPro" id="IPR000858">
    <property type="entry name" value="S_locus_glycoprot_dom"/>
</dbReference>
<keyword evidence="1" id="KW-0732">Signal</keyword>
<evidence type="ECO:0008006" key="8">
    <source>
        <dbReference type="Google" id="ProtNLM"/>
    </source>
</evidence>
<dbReference type="Gene3D" id="3.30.200.20">
    <property type="entry name" value="Phosphorylase Kinase, domain 1"/>
    <property type="match status" value="1"/>
</dbReference>
<evidence type="ECO:0000256" key="3">
    <source>
        <dbReference type="ARBA" id="ARBA00023180"/>
    </source>
</evidence>
<accession>A0A2N9HRI8</accession>
<dbReference type="AlphaFoldDB" id="A0A2N9HRI8"/>
<dbReference type="PROSITE" id="PS50927">
    <property type="entry name" value="BULB_LECTIN"/>
    <property type="match status" value="1"/>
</dbReference>
<evidence type="ECO:0000256" key="1">
    <source>
        <dbReference type="ARBA" id="ARBA00022729"/>
    </source>
</evidence>
<feature type="domain" description="Protein kinase" evidence="4">
    <location>
        <begin position="518"/>
        <end position="683"/>
    </location>
</feature>
<dbReference type="FunFam" id="2.90.10.10:FF:000001">
    <property type="entry name" value="G-type lectin S-receptor-like serine/threonine-protein kinase"/>
    <property type="match status" value="1"/>
</dbReference>
<proteinExistence type="predicted"/>
<dbReference type="FunFam" id="3.30.200.20:FF:000145">
    <property type="entry name" value="receptor-like serine/threonine-protein kinase SD1-8"/>
    <property type="match status" value="1"/>
</dbReference>
<dbReference type="EMBL" id="OIVN01003916">
    <property type="protein sequence ID" value="SPD14370.1"/>
    <property type="molecule type" value="Genomic_DNA"/>
</dbReference>
<organism evidence="7">
    <name type="scientific">Fagus sylvatica</name>
    <name type="common">Beechnut</name>
    <dbReference type="NCBI Taxonomy" id="28930"/>
    <lineage>
        <taxon>Eukaryota</taxon>
        <taxon>Viridiplantae</taxon>
        <taxon>Streptophyta</taxon>
        <taxon>Embryophyta</taxon>
        <taxon>Tracheophyta</taxon>
        <taxon>Spermatophyta</taxon>
        <taxon>Magnoliopsida</taxon>
        <taxon>eudicotyledons</taxon>
        <taxon>Gunneridae</taxon>
        <taxon>Pentapetalae</taxon>
        <taxon>rosids</taxon>
        <taxon>fabids</taxon>
        <taxon>Fagales</taxon>
        <taxon>Fagaceae</taxon>
        <taxon>Fagus</taxon>
    </lineage>
</organism>
<sequence>MRGGARTIPMRLADRNPYQGFKRKISLVREKVWGENLSVKRISRGRFGDGDHGLMVFLMNPSVAIDTIRSSQYLKDSDYIISNGSAFRLGFFSPVNSTNRYLGIWYNNISVFTVIWVANRQKPLNDSSGVFTISEYGNLVVLNGQAEVLWSSNVSNSLTNSSATLLDSGNLVLQVDTKGKIWESFQHPSDSFLPGMKISTNFRKNQRVQLTARKSPSDPSIGSFSSGIDKQNTPGAFIWKDGRPYWRTGPWNGQAFIGIYNTNPQYHNGYTVVDDKEGTVFATFAYVNELPLSKFVLDSQGKLVQTYWNNGKEDWEVLGIAPKYECEVYGTCGPFGTCHSLALQCERVNNSGEEGKADGFFKLKMIKVPDFAERSYGAKDNCRKQCLENCSCVAYAYDAGIGCLSWSGNLIDLQKFSCGGSDIYIHLAYLEFELSKLALINRKGGTFESNHHNYTVYWKPLPLLSMAYFLRRWMRMTKRRARKNKGREGLLFDYLNDVEFHELPIFSLEEVATATNNFHVANMLGRGGFGPVYRGKLHNEQEIAVKRLSRVSGQGLEEFMNEVVVISKLQHRNLVRLLGCCIEGEEKMLIYEYMPNKILDAIVFDPLNQQLLDWRKRFNIIKGISRDLLYLHRDSRLKIIHRDLKASKILLDQELNPKISDFGMARIFGGNEVQANTKMVVGT</sequence>
<dbReference type="Pfam" id="PF07714">
    <property type="entry name" value="PK_Tyr_Ser-Thr"/>
    <property type="match status" value="1"/>
</dbReference>
<protein>
    <recommendedName>
        <fullName evidence="8">Receptor-like serine/threonine-protein kinase</fullName>
    </recommendedName>
</protein>
<dbReference type="GO" id="GO:0004672">
    <property type="term" value="F:protein kinase activity"/>
    <property type="evidence" value="ECO:0007669"/>
    <property type="project" value="InterPro"/>
</dbReference>
<dbReference type="CDD" id="cd01098">
    <property type="entry name" value="PAN_AP_plant"/>
    <property type="match status" value="1"/>
</dbReference>
<evidence type="ECO:0000256" key="2">
    <source>
        <dbReference type="ARBA" id="ARBA00023157"/>
    </source>
</evidence>
<evidence type="ECO:0000259" key="4">
    <source>
        <dbReference type="PROSITE" id="PS50011"/>
    </source>
</evidence>
<dbReference type="Pfam" id="PF01453">
    <property type="entry name" value="B_lectin"/>
    <property type="match status" value="1"/>
</dbReference>
<dbReference type="SUPFAM" id="SSF56112">
    <property type="entry name" value="Protein kinase-like (PK-like)"/>
    <property type="match status" value="1"/>
</dbReference>
<keyword evidence="3" id="KW-0325">Glycoprotein</keyword>
<reference evidence="7" key="1">
    <citation type="submission" date="2018-02" db="EMBL/GenBank/DDBJ databases">
        <authorList>
            <person name="Cohen D.B."/>
            <person name="Kent A.D."/>
        </authorList>
    </citation>
    <scope>NUCLEOTIDE SEQUENCE</scope>
</reference>
<dbReference type="InterPro" id="IPR003609">
    <property type="entry name" value="Pan_app"/>
</dbReference>
<dbReference type="GO" id="GO:0005524">
    <property type="term" value="F:ATP binding"/>
    <property type="evidence" value="ECO:0007669"/>
    <property type="project" value="InterPro"/>
</dbReference>
<dbReference type="InterPro" id="IPR001245">
    <property type="entry name" value="Ser-Thr/Tyr_kinase_cat_dom"/>
</dbReference>
<dbReference type="PANTHER" id="PTHR32444">
    <property type="entry name" value="BULB-TYPE LECTIN DOMAIN-CONTAINING PROTEIN"/>
    <property type="match status" value="1"/>
</dbReference>